<dbReference type="SMART" id="SM00530">
    <property type="entry name" value="HTH_XRE"/>
    <property type="match status" value="1"/>
</dbReference>
<dbReference type="Pfam" id="PF01381">
    <property type="entry name" value="HTH_3"/>
    <property type="match status" value="1"/>
</dbReference>
<protein>
    <submittedName>
        <fullName evidence="2">Helix-turn-helix transcriptional regulator</fullName>
    </submittedName>
</protein>
<dbReference type="InterPro" id="IPR010982">
    <property type="entry name" value="Lambda_DNA-bd_dom_sf"/>
</dbReference>
<reference evidence="2 3" key="1">
    <citation type="journal article" date="2024" name="Fungal Genet. Biol.">
        <title>The porcine skin microbiome exhibits broad fungal antagonism.</title>
        <authorList>
            <person name="De La Cruz K.F."/>
            <person name="Townsend E.C."/>
            <person name="Alex Cheong J.Z."/>
            <person name="Salamzade R."/>
            <person name="Liu A."/>
            <person name="Sandstrom S."/>
            <person name="Davila E."/>
            <person name="Huang L."/>
            <person name="Xu K.H."/>
            <person name="Wu S.Y."/>
            <person name="Meudt J.J."/>
            <person name="Shanmuganayagam D."/>
            <person name="Gibson A.L.F."/>
            <person name="Kalan L.R."/>
        </authorList>
    </citation>
    <scope>NUCLEOTIDE SEQUENCE [LARGE SCALE GENOMIC DNA]</scope>
    <source>
        <strain evidence="2 3">LK2625</strain>
    </source>
</reference>
<name>A0ABV3V593_9MICC</name>
<dbReference type="Proteomes" id="UP001558481">
    <property type="component" value="Unassembled WGS sequence"/>
</dbReference>
<accession>A0ABV3V593</accession>
<gene>
    <name evidence="2" type="ORF">VVR66_14590</name>
</gene>
<proteinExistence type="predicted"/>
<dbReference type="RefSeq" id="WP_095797285.1">
    <property type="nucleotide sequence ID" value="NZ_CAUREL010000010.1"/>
</dbReference>
<comment type="caution">
    <text evidence="2">The sequence shown here is derived from an EMBL/GenBank/DDBJ whole genome shotgun (WGS) entry which is preliminary data.</text>
</comment>
<keyword evidence="3" id="KW-1185">Reference proteome</keyword>
<feature type="domain" description="HTH cro/C1-type" evidence="1">
    <location>
        <begin position="5"/>
        <end position="59"/>
    </location>
</feature>
<sequence length="105" mass="11028">MVAAIESAREAAGLSQRALADRVGLSQATLNRILSGERAVKMTEVIMIADATGCTVAQLAGSGVAGRVQCAARATNGSNMDSMRQRLLHFMELDAYLDDYAIPAA</sequence>
<dbReference type="PROSITE" id="PS50943">
    <property type="entry name" value="HTH_CROC1"/>
    <property type="match status" value="1"/>
</dbReference>
<organism evidence="2 3">
    <name type="scientific">Kocuria carniphila</name>
    <dbReference type="NCBI Taxonomy" id="262208"/>
    <lineage>
        <taxon>Bacteria</taxon>
        <taxon>Bacillati</taxon>
        <taxon>Actinomycetota</taxon>
        <taxon>Actinomycetes</taxon>
        <taxon>Micrococcales</taxon>
        <taxon>Micrococcaceae</taxon>
        <taxon>Kocuria</taxon>
    </lineage>
</organism>
<dbReference type="EMBL" id="JAYWLU010000019">
    <property type="protein sequence ID" value="MEX3595942.1"/>
    <property type="molecule type" value="Genomic_DNA"/>
</dbReference>
<evidence type="ECO:0000313" key="2">
    <source>
        <dbReference type="EMBL" id="MEX3595942.1"/>
    </source>
</evidence>
<evidence type="ECO:0000259" key="1">
    <source>
        <dbReference type="PROSITE" id="PS50943"/>
    </source>
</evidence>
<dbReference type="InterPro" id="IPR001387">
    <property type="entry name" value="Cro/C1-type_HTH"/>
</dbReference>
<evidence type="ECO:0000313" key="3">
    <source>
        <dbReference type="Proteomes" id="UP001558481"/>
    </source>
</evidence>
<dbReference type="CDD" id="cd00093">
    <property type="entry name" value="HTH_XRE"/>
    <property type="match status" value="1"/>
</dbReference>
<dbReference type="Gene3D" id="1.10.260.40">
    <property type="entry name" value="lambda repressor-like DNA-binding domains"/>
    <property type="match status" value="1"/>
</dbReference>
<dbReference type="SUPFAM" id="SSF47413">
    <property type="entry name" value="lambda repressor-like DNA-binding domains"/>
    <property type="match status" value="1"/>
</dbReference>